<keyword evidence="7" id="KW-1185">Reference proteome</keyword>
<dbReference type="SUPFAM" id="SSF54001">
    <property type="entry name" value="Cysteine proteinases"/>
    <property type="match status" value="1"/>
</dbReference>
<accession>A0A9J5X0A1</accession>
<dbReference type="OrthoDB" id="1939479at2759"/>
<dbReference type="PANTHER" id="PTHR48450:SF1">
    <property type="entry name" value="DUF1985 DOMAIN-CONTAINING PROTEIN"/>
    <property type="match status" value="1"/>
</dbReference>
<feature type="domain" description="Ubiquitin-like protease family profile" evidence="5">
    <location>
        <begin position="345"/>
        <end position="576"/>
    </location>
</feature>
<evidence type="ECO:0000256" key="2">
    <source>
        <dbReference type="ARBA" id="ARBA00022670"/>
    </source>
</evidence>
<evidence type="ECO:0000313" key="7">
    <source>
        <dbReference type="Proteomes" id="UP000824120"/>
    </source>
</evidence>
<dbReference type="Pfam" id="PF02902">
    <property type="entry name" value="Peptidase_C48"/>
    <property type="match status" value="1"/>
</dbReference>
<dbReference type="InterPro" id="IPR015410">
    <property type="entry name" value="DUF1985"/>
</dbReference>
<dbReference type="InterPro" id="IPR038765">
    <property type="entry name" value="Papain-like_cys_pep_sf"/>
</dbReference>
<gene>
    <name evidence="6" type="ORF">H5410_051211</name>
</gene>
<name>A0A9J5X0A1_SOLCO</name>
<evidence type="ECO:0000256" key="4">
    <source>
        <dbReference type="SAM" id="MobiDB-lite"/>
    </source>
</evidence>
<feature type="non-terminal residue" evidence="6">
    <location>
        <position position="1"/>
    </location>
</feature>
<dbReference type="InterPro" id="IPR003653">
    <property type="entry name" value="Peptidase_C48_C"/>
</dbReference>
<comment type="caution">
    <text evidence="6">The sequence shown here is derived from an EMBL/GenBank/DDBJ whole genome shotgun (WGS) entry which is preliminary data.</text>
</comment>
<dbReference type="PROSITE" id="PS50600">
    <property type="entry name" value="ULP_PROTEASE"/>
    <property type="match status" value="1"/>
</dbReference>
<dbReference type="AlphaFoldDB" id="A0A9J5X0A1"/>
<dbReference type="Gene3D" id="3.40.395.10">
    <property type="entry name" value="Adenoviral Proteinase, Chain A"/>
    <property type="match status" value="1"/>
</dbReference>
<evidence type="ECO:0000256" key="1">
    <source>
        <dbReference type="ARBA" id="ARBA00005234"/>
    </source>
</evidence>
<keyword evidence="3" id="KW-0378">Hydrolase</keyword>
<dbReference type="EMBL" id="JACXVP010000010">
    <property type="protein sequence ID" value="KAG5580584.1"/>
    <property type="molecule type" value="Genomic_DNA"/>
</dbReference>
<feature type="region of interest" description="Disordered" evidence="4">
    <location>
        <begin position="300"/>
        <end position="322"/>
    </location>
</feature>
<dbReference type="GO" id="GO:0008234">
    <property type="term" value="F:cysteine-type peptidase activity"/>
    <property type="evidence" value="ECO:0007669"/>
    <property type="project" value="InterPro"/>
</dbReference>
<protein>
    <recommendedName>
        <fullName evidence="5">Ubiquitin-like protease family profile domain-containing protein</fullName>
    </recommendedName>
</protein>
<comment type="similarity">
    <text evidence="1">Belongs to the peptidase C48 family.</text>
</comment>
<keyword evidence="2" id="KW-0645">Protease</keyword>
<reference evidence="6 7" key="1">
    <citation type="submission" date="2020-09" db="EMBL/GenBank/DDBJ databases">
        <title>De no assembly of potato wild relative species, Solanum commersonii.</title>
        <authorList>
            <person name="Cho K."/>
        </authorList>
    </citation>
    <scope>NUCLEOTIDE SEQUENCE [LARGE SCALE GENOMIC DNA]</scope>
    <source>
        <strain evidence="6">LZ3.2</strain>
        <tissue evidence="6">Leaf</tissue>
    </source>
</reference>
<organism evidence="6 7">
    <name type="scientific">Solanum commersonii</name>
    <name type="common">Commerson's wild potato</name>
    <name type="synonym">Commerson's nightshade</name>
    <dbReference type="NCBI Taxonomy" id="4109"/>
    <lineage>
        <taxon>Eukaryota</taxon>
        <taxon>Viridiplantae</taxon>
        <taxon>Streptophyta</taxon>
        <taxon>Embryophyta</taxon>
        <taxon>Tracheophyta</taxon>
        <taxon>Spermatophyta</taxon>
        <taxon>Magnoliopsida</taxon>
        <taxon>eudicotyledons</taxon>
        <taxon>Gunneridae</taxon>
        <taxon>Pentapetalae</taxon>
        <taxon>asterids</taxon>
        <taxon>lamiids</taxon>
        <taxon>Solanales</taxon>
        <taxon>Solanaceae</taxon>
        <taxon>Solanoideae</taxon>
        <taxon>Solaneae</taxon>
        <taxon>Solanum</taxon>
    </lineage>
</organism>
<proteinExistence type="inferred from homology"/>
<evidence type="ECO:0000259" key="5">
    <source>
        <dbReference type="PROSITE" id="PS50600"/>
    </source>
</evidence>
<sequence>MAESNRLTRDGRETIRTFTAPNRCAKPSSNFVESSSTHGELEKDDEDQIVDEAVFKYFCMFTIFGTAFACKNLSKNASYIHCYVNHEIKTQLTDHLSEQQYSCEKTCFGHFMRIRNCVAQGQIHRCCMALELECRTRQALVIRVNGTILKFTLRTFALITGLNCVGVLGDFKFNTEEPTMLIVQYFGSKDFNRRSDLIDRFNNKVWADNEDDTLKFAILYFIHTYVYSGEKTTKRIPRIHFNLVESGRYMQYPWGRKAFHWFLKSINKKMTSHGQFYRICDMHIVLQMWIYECSGKDNVNDEDDGQRPPPFTSPDLSGKQHQGVSVNSHVRNLISIDDVVSESRTVVPRHDQDRYKKKKVDIPMPMNFGVALVDHKNWFYMLFSIGQLLNDLHITIIFYYLQKKAKYEAASRYKYTIVDCVFTSKISSIWGKYGDLDSDICCVDEEHIIGEYIRGYKVHVGILWHLVDHIFVLVHVNDKFHWILIVVSLNDKHINLYDSYRAAGHNAAIKIEVKKLAQLIPLKLTMNDYYKNRGLDISTSQEENEFFEIVFIESIPQQEYGSLDCSIYMISYAEWLPYGQGNPTGKFDAMFL</sequence>
<dbReference type="Proteomes" id="UP000824120">
    <property type="component" value="Chromosome 10"/>
</dbReference>
<evidence type="ECO:0000256" key="3">
    <source>
        <dbReference type="ARBA" id="ARBA00022801"/>
    </source>
</evidence>
<evidence type="ECO:0000313" key="6">
    <source>
        <dbReference type="EMBL" id="KAG5580584.1"/>
    </source>
</evidence>
<dbReference type="Pfam" id="PF09331">
    <property type="entry name" value="DUF1985"/>
    <property type="match status" value="1"/>
</dbReference>
<dbReference type="GO" id="GO:0006508">
    <property type="term" value="P:proteolysis"/>
    <property type="evidence" value="ECO:0007669"/>
    <property type="project" value="UniProtKB-KW"/>
</dbReference>
<dbReference type="PANTHER" id="PTHR48450">
    <property type="entry name" value="DUF1985 DOMAIN-CONTAINING PROTEIN"/>
    <property type="match status" value="1"/>
</dbReference>